<dbReference type="PANTHER" id="PTHR42734">
    <property type="entry name" value="METAL TRANSPORT SYSTEM ATP-BINDING PROTEIN TM_0124-RELATED"/>
    <property type="match status" value="1"/>
</dbReference>
<dbReference type="SUPFAM" id="SSF52540">
    <property type="entry name" value="P-loop containing nucleoside triphosphate hydrolases"/>
    <property type="match status" value="1"/>
</dbReference>
<name>K9TJB8_9CYAN</name>
<dbReference type="InterPro" id="IPR003593">
    <property type="entry name" value="AAA+_ATPase"/>
</dbReference>
<keyword evidence="2" id="KW-0813">Transport</keyword>
<dbReference type="FunCoup" id="K9TJB8">
    <property type="interactions" value="138"/>
</dbReference>
<dbReference type="PROSITE" id="PS00211">
    <property type="entry name" value="ABC_TRANSPORTER_1"/>
    <property type="match status" value="1"/>
</dbReference>
<dbReference type="PROSITE" id="PS50893">
    <property type="entry name" value="ABC_TRANSPORTER_2"/>
    <property type="match status" value="1"/>
</dbReference>
<dbReference type="InterPro" id="IPR003439">
    <property type="entry name" value="ABC_transporter-like_ATP-bd"/>
</dbReference>
<dbReference type="HOGENOM" id="CLU_000604_1_11_3"/>
<proteinExistence type="inferred from homology"/>
<dbReference type="InterPro" id="IPR017871">
    <property type="entry name" value="ABC_transporter-like_CS"/>
</dbReference>
<evidence type="ECO:0000313" key="6">
    <source>
        <dbReference type="EMBL" id="AFY82937.1"/>
    </source>
</evidence>
<evidence type="ECO:0000259" key="5">
    <source>
        <dbReference type="PROSITE" id="PS50893"/>
    </source>
</evidence>
<keyword evidence="4" id="KW-0067">ATP-binding</keyword>
<keyword evidence="7" id="KW-1185">Reference proteome</keyword>
<dbReference type="AlphaFoldDB" id="K9TJB8"/>
<dbReference type="PATRIC" id="fig|56110.3.peg.4033"/>
<dbReference type="STRING" id="56110.Oscil6304_3367"/>
<dbReference type="GO" id="GO:0016887">
    <property type="term" value="F:ATP hydrolysis activity"/>
    <property type="evidence" value="ECO:0007669"/>
    <property type="project" value="InterPro"/>
</dbReference>
<dbReference type="PANTHER" id="PTHR42734:SF5">
    <property type="entry name" value="IRON TRANSPORT SYSTEM ATP-BINDING PROTEIN HI_0361-RELATED"/>
    <property type="match status" value="1"/>
</dbReference>
<dbReference type="InterPro" id="IPR050153">
    <property type="entry name" value="Metal_Ion_Import_ABC"/>
</dbReference>
<accession>K9TJB8</accession>
<dbReference type="Gene3D" id="3.40.50.300">
    <property type="entry name" value="P-loop containing nucleotide triphosphate hydrolases"/>
    <property type="match status" value="1"/>
</dbReference>
<dbReference type="EMBL" id="CP003607">
    <property type="protein sequence ID" value="AFY82937.1"/>
    <property type="molecule type" value="Genomic_DNA"/>
</dbReference>
<organism evidence="6 7">
    <name type="scientific">Oscillatoria acuminata PCC 6304</name>
    <dbReference type="NCBI Taxonomy" id="56110"/>
    <lineage>
        <taxon>Bacteria</taxon>
        <taxon>Bacillati</taxon>
        <taxon>Cyanobacteriota</taxon>
        <taxon>Cyanophyceae</taxon>
        <taxon>Oscillatoriophycideae</taxon>
        <taxon>Oscillatoriales</taxon>
        <taxon>Oscillatoriaceae</taxon>
        <taxon>Oscillatoria</taxon>
    </lineage>
</organism>
<reference evidence="6 7" key="1">
    <citation type="submission" date="2012-06" db="EMBL/GenBank/DDBJ databases">
        <title>Finished chromosome of genome of Oscillatoria acuminata PCC 6304.</title>
        <authorList>
            <consortium name="US DOE Joint Genome Institute"/>
            <person name="Gugger M."/>
            <person name="Coursin T."/>
            <person name="Rippka R."/>
            <person name="Tandeau De Marsac N."/>
            <person name="Huntemann M."/>
            <person name="Wei C.-L."/>
            <person name="Han J."/>
            <person name="Detter J.C."/>
            <person name="Han C."/>
            <person name="Tapia R."/>
            <person name="Davenport K."/>
            <person name="Daligault H."/>
            <person name="Erkkila T."/>
            <person name="Gu W."/>
            <person name="Munk A.C.C."/>
            <person name="Teshima H."/>
            <person name="Xu Y."/>
            <person name="Chain P."/>
            <person name="Chen A."/>
            <person name="Krypides N."/>
            <person name="Mavromatis K."/>
            <person name="Markowitz V."/>
            <person name="Szeto E."/>
            <person name="Ivanova N."/>
            <person name="Mikhailova N."/>
            <person name="Ovchinnikova G."/>
            <person name="Pagani I."/>
            <person name="Pati A."/>
            <person name="Goodwin L."/>
            <person name="Peters L."/>
            <person name="Pitluck S."/>
            <person name="Woyke T."/>
            <person name="Kerfeld C."/>
        </authorList>
    </citation>
    <scope>NUCLEOTIDE SEQUENCE [LARGE SCALE GENOMIC DNA]</scope>
    <source>
        <strain evidence="6 7">PCC 6304</strain>
    </source>
</reference>
<gene>
    <name evidence="6" type="ORF">Oscil6304_3367</name>
</gene>
<dbReference type="InterPro" id="IPR027417">
    <property type="entry name" value="P-loop_NTPase"/>
</dbReference>
<evidence type="ECO:0000313" key="7">
    <source>
        <dbReference type="Proteomes" id="UP000010367"/>
    </source>
</evidence>
<dbReference type="OrthoDB" id="9806726at2"/>
<dbReference type="eggNOG" id="COG1121">
    <property type="taxonomic scope" value="Bacteria"/>
</dbReference>
<dbReference type="Pfam" id="PF00005">
    <property type="entry name" value="ABC_tran"/>
    <property type="match status" value="1"/>
</dbReference>
<dbReference type="CDD" id="cd03235">
    <property type="entry name" value="ABC_Metallic_Cations"/>
    <property type="match status" value="1"/>
</dbReference>
<evidence type="ECO:0000256" key="2">
    <source>
        <dbReference type="ARBA" id="ARBA00022448"/>
    </source>
</evidence>
<evidence type="ECO:0000256" key="3">
    <source>
        <dbReference type="ARBA" id="ARBA00022741"/>
    </source>
</evidence>
<dbReference type="GO" id="GO:0005524">
    <property type="term" value="F:ATP binding"/>
    <property type="evidence" value="ECO:0007669"/>
    <property type="project" value="UniProtKB-KW"/>
</dbReference>
<keyword evidence="3" id="KW-0547">Nucleotide-binding</keyword>
<feature type="domain" description="ABC transporter" evidence="5">
    <location>
        <begin position="2"/>
        <end position="234"/>
    </location>
</feature>
<dbReference type="FunFam" id="3.40.50.300:FF:000134">
    <property type="entry name" value="Iron-enterobactin ABC transporter ATP-binding protein"/>
    <property type="match status" value="1"/>
</dbReference>
<dbReference type="KEGG" id="oac:Oscil6304_3367"/>
<evidence type="ECO:0000256" key="1">
    <source>
        <dbReference type="ARBA" id="ARBA00005417"/>
    </source>
</evidence>
<dbReference type="InParanoid" id="K9TJB8"/>
<sequence length="239" mass="26268">MLEVENLAVSYRNIRVLEGVSFAIAPGQLVGLMGPNGAGKSTLIKAMLGLIPAESGRVQLRSQPLRKQLSQVAYIPQRSQIDWHYPISVWNVVMMGRTAQTGWFRDPSRQSRVIVQSALERVGLSDYGQTQIGELSGGQQQRVFLARALAQEADLLLFDEPFTGVDQPTEEIMFTVFSEQKAQGKTLLAIGHDLGKSVGNYDQLILLNKQIVAQGSPQEVLTQSNLQQAYQTPLAFVSA</sequence>
<dbReference type="SMART" id="SM00382">
    <property type="entry name" value="AAA"/>
    <property type="match status" value="1"/>
</dbReference>
<dbReference type="Proteomes" id="UP000010367">
    <property type="component" value="Chromosome"/>
</dbReference>
<evidence type="ECO:0000256" key="4">
    <source>
        <dbReference type="ARBA" id="ARBA00022840"/>
    </source>
</evidence>
<protein>
    <submittedName>
        <fullName evidence="6">ATPase component of Mn/Zn ABC-type transporter</fullName>
    </submittedName>
</protein>
<dbReference type="RefSeq" id="WP_015149567.1">
    <property type="nucleotide sequence ID" value="NC_019693.1"/>
</dbReference>
<comment type="similarity">
    <text evidence="1">Belongs to the ABC transporter superfamily.</text>
</comment>